<dbReference type="Gene3D" id="2.40.30.10">
    <property type="entry name" value="Translation factors"/>
    <property type="match status" value="1"/>
</dbReference>
<keyword evidence="8 11" id="KW-0249">Electron transport</keyword>
<feature type="binding site" evidence="11">
    <location>
        <begin position="61"/>
        <end position="64"/>
    </location>
    <ligand>
        <name>FAD</name>
        <dbReference type="ChEBI" id="CHEBI:57692"/>
    </ligand>
</feature>
<evidence type="ECO:0000256" key="8">
    <source>
        <dbReference type="ARBA" id="ARBA00022982"/>
    </source>
</evidence>
<protein>
    <recommendedName>
        <fullName evidence="11">Dihydroorotate dehydrogenase B (NAD(+)), electron transfer subunit</fullName>
    </recommendedName>
    <alternativeName>
        <fullName evidence="11">Dihydroorotate oxidase B, electron transfer subunit</fullName>
    </alternativeName>
</protein>
<comment type="caution">
    <text evidence="13">The sequence shown here is derived from an EMBL/GenBank/DDBJ whole genome shotgun (WGS) entry which is preliminary data.</text>
</comment>
<dbReference type="EMBL" id="JAXHDO010000001">
    <property type="protein sequence ID" value="MDY4336922.1"/>
    <property type="molecule type" value="Genomic_DNA"/>
</dbReference>
<evidence type="ECO:0000256" key="1">
    <source>
        <dbReference type="ARBA" id="ARBA00006422"/>
    </source>
</evidence>
<dbReference type="PROSITE" id="PS51384">
    <property type="entry name" value="FAD_FR"/>
    <property type="match status" value="1"/>
</dbReference>
<evidence type="ECO:0000256" key="5">
    <source>
        <dbReference type="ARBA" id="ARBA00022723"/>
    </source>
</evidence>
<dbReference type="SUPFAM" id="SSF52343">
    <property type="entry name" value="Ferredoxin reductase-like, C-terminal NADP-linked domain"/>
    <property type="match status" value="1"/>
</dbReference>
<evidence type="ECO:0000313" key="13">
    <source>
        <dbReference type="EMBL" id="MDY4336922.1"/>
    </source>
</evidence>
<sequence length="266" mass="29122">MNPNCRKRMGAIRLENMKVIVQEEIAPAIFELVLEGEMVEAMKAGQFLHLRVPDDAHLLRRPISISSIDKSKRQCHLIYRIEGSGTAIFSTLKTGDSIDVMGPQGNGFDLSDLDKQNRVLIVGGGIGVPPLLEVAKQLNERGVEITTVLGFATKDAVILEDELSKFSQVFVTTDDGSYGIKGNVSVVINEFETEFDAIYSCGAPGMMKYINLTFHDHPRAYLSLESRMACGMGACYACVLKIPDSETVSQRVCEDGPVFKTGTVVL</sequence>
<feature type="binding site" evidence="11">
    <location>
        <position position="238"/>
    </location>
    <ligand>
        <name>[2Fe-2S] cluster</name>
        <dbReference type="ChEBI" id="CHEBI:190135"/>
    </ligand>
</feature>
<dbReference type="CDD" id="cd06218">
    <property type="entry name" value="DHOD_e_trans"/>
    <property type="match status" value="1"/>
</dbReference>
<name>A0ABU5FS54_9STRE</name>
<dbReference type="RefSeq" id="WP_320693512.1">
    <property type="nucleotide sequence ID" value="NZ_JAXHDO010000001.1"/>
</dbReference>
<dbReference type="InterPro" id="IPR001433">
    <property type="entry name" value="OxRdtase_FAD/NAD-bd"/>
</dbReference>
<reference evidence="13 14" key="1">
    <citation type="submission" date="2023-11" db="EMBL/GenBank/DDBJ databases">
        <title>Streptococcus wuxiensis sp. nov., Streptococcus jiangnanensis sp. nov., Streptococcus fermentans sp. nov., three novel members of the genus Streptococcus isolated from breast milk.</title>
        <authorList>
            <person name="Zhou Y."/>
            <person name="Yang B."/>
        </authorList>
    </citation>
    <scope>NUCLEOTIDE SEQUENCE [LARGE SCALE GENOMIC DNA]</scope>
    <source>
        <strain evidence="13 14">21WXBC0057M1</strain>
    </source>
</reference>
<comment type="cofactor">
    <cofactor evidence="11">
        <name>FAD</name>
        <dbReference type="ChEBI" id="CHEBI:57692"/>
    </cofactor>
    <text evidence="11">Binds 1 FAD per subunit.</text>
</comment>
<dbReference type="HAMAP" id="MF_01211">
    <property type="entry name" value="DHODB_Fe_S_bind"/>
    <property type="match status" value="1"/>
</dbReference>
<dbReference type="Proteomes" id="UP001272345">
    <property type="component" value="Unassembled WGS sequence"/>
</dbReference>
<comment type="subunit">
    <text evidence="11">Heterotetramer of 2 PyrK and 2 PyrD type B subunits.</text>
</comment>
<dbReference type="InterPro" id="IPR019480">
    <property type="entry name" value="Dihydroorotate_DH_Fe-S-bd"/>
</dbReference>
<comment type="similarity">
    <text evidence="1 11">Belongs to the PyrK family.</text>
</comment>
<accession>A0ABU5FS54</accession>
<keyword evidence="5 11" id="KW-0479">Metal-binding</keyword>
<feature type="binding site" evidence="11">
    <location>
        <position position="235"/>
    </location>
    <ligand>
        <name>[2Fe-2S] cluster</name>
        <dbReference type="ChEBI" id="CHEBI:190135"/>
    </ligand>
</feature>
<dbReference type="SUPFAM" id="SSF63380">
    <property type="entry name" value="Riboflavin synthase domain-like"/>
    <property type="match status" value="1"/>
</dbReference>
<dbReference type="InterPro" id="IPR023455">
    <property type="entry name" value="Dihydroorotate_DHASE_ETsu"/>
</dbReference>
<evidence type="ECO:0000256" key="10">
    <source>
        <dbReference type="ARBA" id="ARBA00023014"/>
    </source>
</evidence>
<feature type="binding site" evidence="11">
    <location>
        <begin position="85"/>
        <end position="86"/>
    </location>
    <ligand>
        <name>FAD</name>
        <dbReference type="ChEBI" id="CHEBI:57692"/>
    </ligand>
</feature>
<dbReference type="PANTHER" id="PTHR43513">
    <property type="entry name" value="DIHYDROOROTATE DEHYDROGENASE B (NAD(+)), ELECTRON TRANSFER SUBUNIT"/>
    <property type="match status" value="1"/>
</dbReference>
<dbReference type="PIRSF" id="PIRSF006816">
    <property type="entry name" value="Cyc3_hyd_g"/>
    <property type="match status" value="1"/>
</dbReference>
<keyword evidence="6 11" id="KW-0274">FAD</keyword>
<evidence type="ECO:0000256" key="2">
    <source>
        <dbReference type="ARBA" id="ARBA00022448"/>
    </source>
</evidence>
<dbReference type="InterPro" id="IPR039261">
    <property type="entry name" value="FNR_nucleotide-bd"/>
</dbReference>
<evidence type="ECO:0000259" key="12">
    <source>
        <dbReference type="PROSITE" id="PS51384"/>
    </source>
</evidence>
<dbReference type="InterPro" id="IPR012165">
    <property type="entry name" value="Cyt_c3_hydrogenase_gsu"/>
</dbReference>
<keyword evidence="4 11" id="KW-0001">2Fe-2S</keyword>
<keyword evidence="2 11" id="KW-0813">Transport</keyword>
<dbReference type="PRINTS" id="PR00409">
    <property type="entry name" value="PHDIOXRDTASE"/>
</dbReference>
<evidence type="ECO:0000313" key="14">
    <source>
        <dbReference type="Proteomes" id="UP001272345"/>
    </source>
</evidence>
<dbReference type="Pfam" id="PF00175">
    <property type="entry name" value="NAD_binding_1"/>
    <property type="match status" value="1"/>
</dbReference>
<feature type="binding site" evidence="11">
    <location>
        <position position="230"/>
    </location>
    <ligand>
        <name>[2Fe-2S] cluster</name>
        <dbReference type="ChEBI" id="CHEBI:190135"/>
    </ligand>
</feature>
<comment type="cofactor">
    <cofactor evidence="11">
        <name>[2Fe-2S] cluster</name>
        <dbReference type="ChEBI" id="CHEBI:190135"/>
    </cofactor>
    <text evidence="11">Binds 1 [2Fe-2S] cluster per subunit.</text>
</comment>
<keyword evidence="3 11" id="KW-0285">Flavoprotein</keyword>
<comment type="pathway">
    <text evidence="11">Pyrimidine metabolism; UMP biosynthesis via de novo pathway; orotate from (S)-dihydroorotate (NAD(+) route): step 1/1.</text>
</comment>
<comment type="function">
    <text evidence="11">Responsible for channeling the electrons from the oxidation of dihydroorotate from the FMN redox center in the PyrD type B subunit to the ultimate electron acceptor NAD(+).</text>
</comment>
<keyword evidence="7 11" id="KW-0665">Pyrimidine biosynthesis</keyword>
<dbReference type="InterPro" id="IPR008333">
    <property type="entry name" value="Cbr1-like_FAD-bd_dom"/>
</dbReference>
<dbReference type="InterPro" id="IPR017938">
    <property type="entry name" value="Riboflavin_synthase-like_b-brl"/>
</dbReference>
<evidence type="ECO:0000256" key="11">
    <source>
        <dbReference type="HAMAP-Rule" id="MF_01211"/>
    </source>
</evidence>
<feature type="domain" description="FAD-binding FR-type" evidence="12">
    <location>
        <begin position="12"/>
        <end position="110"/>
    </location>
</feature>
<dbReference type="Pfam" id="PF10418">
    <property type="entry name" value="DHODB_Fe-S_bind"/>
    <property type="match status" value="1"/>
</dbReference>
<dbReference type="Gene3D" id="3.40.50.80">
    <property type="entry name" value="Nucleotide-binding domain of ferredoxin-NADP reductase (FNR) module"/>
    <property type="match status" value="1"/>
</dbReference>
<dbReference type="Gene3D" id="2.10.240.10">
    <property type="entry name" value="Dihydroorotate dehydrogenase, electron transfer subunit"/>
    <property type="match status" value="1"/>
</dbReference>
<organism evidence="13 14">
    <name type="scientific">Streptococcus wuxiensis</name>
    <dbReference type="NCBI Taxonomy" id="3095078"/>
    <lineage>
        <taxon>Bacteria</taxon>
        <taxon>Bacillati</taxon>
        <taxon>Bacillota</taxon>
        <taxon>Bacilli</taxon>
        <taxon>Lactobacillales</taxon>
        <taxon>Streptococcaceae</taxon>
        <taxon>Streptococcus</taxon>
    </lineage>
</organism>
<keyword evidence="10 11" id="KW-0411">Iron-sulfur</keyword>
<evidence type="ECO:0000256" key="3">
    <source>
        <dbReference type="ARBA" id="ARBA00022630"/>
    </source>
</evidence>
<gene>
    <name evidence="11" type="primary">pyrK</name>
    <name evidence="13" type="ORF">SPC83_02120</name>
</gene>
<dbReference type="InterPro" id="IPR050353">
    <property type="entry name" value="PyrK_electron_transfer"/>
</dbReference>
<dbReference type="PANTHER" id="PTHR43513:SF3">
    <property type="entry name" value="DIHYDROOROTATE DEHYDROGENASE B (NAD(+)), ELECTRON TRANSFER SUBUNIT-RELATED"/>
    <property type="match status" value="1"/>
</dbReference>
<dbReference type="InterPro" id="IPR017927">
    <property type="entry name" value="FAD-bd_FR_type"/>
</dbReference>
<evidence type="ECO:0000256" key="7">
    <source>
        <dbReference type="ARBA" id="ARBA00022975"/>
    </source>
</evidence>
<evidence type="ECO:0000256" key="4">
    <source>
        <dbReference type="ARBA" id="ARBA00022714"/>
    </source>
</evidence>
<evidence type="ECO:0000256" key="6">
    <source>
        <dbReference type="ARBA" id="ARBA00022827"/>
    </source>
</evidence>
<keyword evidence="14" id="KW-1185">Reference proteome</keyword>
<proteinExistence type="inferred from homology"/>
<evidence type="ECO:0000256" key="9">
    <source>
        <dbReference type="ARBA" id="ARBA00023004"/>
    </source>
</evidence>
<feature type="binding site" evidence="11">
    <location>
        <begin position="78"/>
        <end position="80"/>
    </location>
    <ligand>
        <name>FAD</name>
        <dbReference type="ChEBI" id="CHEBI:57692"/>
    </ligand>
</feature>
<keyword evidence="9 11" id="KW-0408">Iron</keyword>
<dbReference type="Pfam" id="PF00970">
    <property type="entry name" value="FAD_binding_6"/>
    <property type="match status" value="1"/>
</dbReference>
<dbReference type="InterPro" id="IPR037117">
    <property type="entry name" value="Dihydroorotate_DH_ele_sf"/>
</dbReference>
<dbReference type="NCBIfam" id="NF000797">
    <property type="entry name" value="PRK00054.1-2"/>
    <property type="match status" value="1"/>
</dbReference>
<feature type="binding site" evidence="11">
    <location>
        <position position="253"/>
    </location>
    <ligand>
        <name>[2Fe-2S] cluster</name>
        <dbReference type="ChEBI" id="CHEBI:190135"/>
    </ligand>
</feature>